<keyword evidence="17" id="KW-0186">Copper</keyword>
<keyword evidence="27" id="KW-1185">Reference proteome</keyword>
<protein>
    <recommendedName>
        <fullName evidence="4">Copper-exporting P-type ATPase</fullName>
        <ecNumber evidence="3">7.2.2.8</ecNumber>
    </recommendedName>
    <alternativeName>
        <fullName evidence="20">Copper-exporting P-type ATPase A</fullName>
    </alternativeName>
    <alternativeName>
        <fullName evidence="21">Cu(+)-exporting ATPase</fullName>
    </alternativeName>
</protein>
<evidence type="ECO:0000256" key="9">
    <source>
        <dbReference type="ARBA" id="ARBA00022723"/>
    </source>
</evidence>
<dbReference type="SFLD" id="SFLDF00027">
    <property type="entry name" value="p-type_atpase"/>
    <property type="match status" value="1"/>
</dbReference>
<organism evidence="26 27">
    <name type="scientific">Kushneria pakistanensis</name>
    <dbReference type="NCBI Taxonomy" id="1508770"/>
    <lineage>
        <taxon>Bacteria</taxon>
        <taxon>Pseudomonadati</taxon>
        <taxon>Pseudomonadota</taxon>
        <taxon>Gammaproteobacteria</taxon>
        <taxon>Oceanospirillales</taxon>
        <taxon>Halomonadaceae</taxon>
        <taxon>Kushneria</taxon>
    </lineage>
</organism>
<evidence type="ECO:0000256" key="5">
    <source>
        <dbReference type="ARBA" id="ARBA00022448"/>
    </source>
</evidence>
<dbReference type="SFLD" id="SFLDS00003">
    <property type="entry name" value="Haloacid_Dehalogenase"/>
    <property type="match status" value="1"/>
</dbReference>
<dbReference type="Gene3D" id="3.40.50.1000">
    <property type="entry name" value="HAD superfamily/HAD-like"/>
    <property type="match status" value="1"/>
</dbReference>
<keyword evidence="12" id="KW-0187">Copper transport</keyword>
<comment type="subcellular location">
    <subcellularLocation>
        <location evidence="1">Cell membrane</location>
        <topology evidence="1">Multi-pass membrane protein</topology>
    </subcellularLocation>
</comment>
<reference evidence="27" key="1">
    <citation type="journal article" date="2019" name="Int. J. Syst. Evol. Microbiol.">
        <title>The Global Catalogue of Microorganisms (GCM) 10K type strain sequencing project: providing services to taxonomists for standard genome sequencing and annotation.</title>
        <authorList>
            <consortium name="The Broad Institute Genomics Platform"/>
            <consortium name="The Broad Institute Genome Sequencing Center for Infectious Disease"/>
            <person name="Wu L."/>
            <person name="Ma J."/>
        </authorList>
    </citation>
    <scope>NUCLEOTIDE SEQUENCE [LARGE SCALE GENOMIC DNA]</scope>
    <source>
        <strain evidence="27">KCTC 42082</strain>
    </source>
</reference>
<feature type="domain" description="HMA" evidence="25">
    <location>
        <begin position="175"/>
        <end position="238"/>
    </location>
</feature>
<feature type="transmembrane region" description="Helical" evidence="23">
    <location>
        <begin position="358"/>
        <end position="377"/>
    </location>
</feature>
<dbReference type="Gene3D" id="3.30.70.100">
    <property type="match status" value="3"/>
</dbReference>
<keyword evidence="16 23" id="KW-1133">Transmembrane helix</keyword>
<evidence type="ECO:0000256" key="13">
    <source>
        <dbReference type="ARBA" id="ARBA00022840"/>
    </source>
</evidence>
<dbReference type="NCBIfam" id="TIGR01525">
    <property type="entry name" value="ATPase-IB_hvy"/>
    <property type="match status" value="1"/>
</dbReference>
<dbReference type="PRINTS" id="PR00943">
    <property type="entry name" value="CUATPASE"/>
</dbReference>
<keyword evidence="8 23" id="KW-0812">Transmembrane</keyword>
<dbReference type="NCBIfam" id="TIGR01511">
    <property type="entry name" value="ATPase-IB1_Cu"/>
    <property type="match status" value="1"/>
</dbReference>
<keyword evidence="14" id="KW-0460">Magnesium</keyword>
<evidence type="ECO:0000256" key="22">
    <source>
        <dbReference type="ARBA" id="ARBA00049289"/>
    </source>
</evidence>
<dbReference type="InterPro" id="IPR036412">
    <property type="entry name" value="HAD-like_sf"/>
</dbReference>
<keyword evidence="19 23" id="KW-0472">Membrane</keyword>
<dbReference type="InterPro" id="IPR023214">
    <property type="entry name" value="HAD_sf"/>
</dbReference>
<dbReference type="Proteomes" id="UP000604243">
    <property type="component" value="Unassembled WGS sequence"/>
</dbReference>
<feature type="region of interest" description="Disordered" evidence="24">
    <location>
        <begin position="906"/>
        <end position="926"/>
    </location>
</feature>
<dbReference type="PANTHER" id="PTHR43520:SF6">
    <property type="entry name" value="COPPER-EXPORTING P-TYPE ATPASE"/>
    <property type="match status" value="1"/>
</dbReference>
<evidence type="ECO:0000256" key="17">
    <source>
        <dbReference type="ARBA" id="ARBA00023008"/>
    </source>
</evidence>
<evidence type="ECO:0000256" key="12">
    <source>
        <dbReference type="ARBA" id="ARBA00022796"/>
    </source>
</evidence>
<feature type="transmembrane region" description="Helical" evidence="23">
    <location>
        <begin position="511"/>
        <end position="533"/>
    </location>
</feature>
<evidence type="ECO:0000256" key="2">
    <source>
        <dbReference type="ARBA" id="ARBA00006024"/>
    </source>
</evidence>
<dbReference type="SUPFAM" id="SSF81653">
    <property type="entry name" value="Calcium ATPase, transduction domain A"/>
    <property type="match status" value="1"/>
</dbReference>
<evidence type="ECO:0000256" key="21">
    <source>
        <dbReference type="ARBA" id="ARBA00033239"/>
    </source>
</evidence>
<keyword evidence="15" id="KW-1278">Translocase</keyword>
<evidence type="ECO:0000256" key="15">
    <source>
        <dbReference type="ARBA" id="ARBA00022967"/>
    </source>
</evidence>
<evidence type="ECO:0000313" key="26">
    <source>
        <dbReference type="EMBL" id="GHC28392.1"/>
    </source>
</evidence>
<feature type="region of interest" description="Disordered" evidence="24">
    <location>
        <begin position="133"/>
        <end position="172"/>
    </location>
</feature>
<evidence type="ECO:0000256" key="18">
    <source>
        <dbReference type="ARBA" id="ARBA00023065"/>
    </source>
</evidence>
<dbReference type="SUPFAM" id="SSF56784">
    <property type="entry name" value="HAD-like"/>
    <property type="match status" value="1"/>
</dbReference>
<evidence type="ECO:0000313" key="27">
    <source>
        <dbReference type="Proteomes" id="UP000604243"/>
    </source>
</evidence>
<dbReference type="InterPro" id="IPR023299">
    <property type="entry name" value="ATPase_P-typ_cyto_dom_N"/>
</dbReference>
<dbReference type="InterPro" id="IPR059000">
    <property type="entry name" value="ATPase_P-type_domA"/>
</dbReference>
<sequence>MSNATTRHFTLSGLHCGGCVKRTRAALEALDPQAHIDIDVARLAITTGKARDEVIKTVESAGFQAIPAEEAFHHYQLTLEGLHCGGCVKRTRAALEDLDNEAQIELNTERLSITTRKSLDEVVGAVEAAGYRAAPAGEAPESTPTPDARTGADTENAAAQVEADRPATPDAPRGEAIELQLTGITCAGCVRTIQNALDHVDGVNDAQVNFATRSARVRGSATADALIDAVERAGYGAEVIESIEQGEARRGELEQQSYRRKRRDTWLSLVPGVALMVSMFFHHPVLAGGERWVWVAIALGVLGIMMVAGRGFYDAALKAVRHRIANMDLLIAIGTATAWLYSMAIALFPTAVPEAARALYLEAPLMIIGLVSLGQAIETRSRGRTSKALSQLVSLRASTARVIRNDQDIDVPIDEVVQGDLLRLRPGERVPVDGEVVEGRSHIDESMLTGEPRPVAREAGDSVSAGTLNTKGTLTLRATRVGGDTRLSRIIEQVRQAQGSRPPISRLADRVASIFVPAVMIAAVVTALIWFNVGPEPRVTHMLITATSVLIIACPCALGLATPISTMIGVGRAASAGILIRHGESLQRIGELTALVVDKTGTLTEGRPRVTDAHWPAACDHHALALLAGLERGSEHPLAGAVLDYCREQQSDAVDVTQFEALSGRGVTATGPNGERLALGNAALMGEHGVVLDDVRDTVTDWENQARSVLHFAIDDHLVALLAVQDPLREDAFEAVKRLHARGLRVVMLTGDSEPTARAIAAQAGIDEVHANLLPEDKQAHIERLRREGYVVGMAGDGINDAPALAAADVGFAMGAGSDVAIESAGAALMRDSLHGISDAIDLSRATIGNIKQNLWGAFAYNTLGIPIAAGVLYPVTGTLLSPMVAALAMAASSVTVVSNANRLRHFTPERHTHRESSTPDTEAAA</sequence>
<feature type="transmembrane region" description="Helical" evidence="23">
    <location>
        <begin position="880"/>
        <end position="901"/>
    </location>
</feature>
<dbReference type="InterPro" id="IPR018303">
    <property type="entry name" value="ATPase_P-typ_P_site"/>
</dbReference>
<dbReference type="EMBL" id="BMZM01000003">
    <property type="protein sequence ID" value="GHC28392.1"/>
    <property type="molecule type" value="Genomic_DNA"/>
</dbReference>
<dbReference type="Pfam" id="PF00403">
    <property type="entry name" value="HMA"/>
    <property type="match status" value="1"/>
</dbReference>
<feature type="compositionally biased region" description="Basic and acidic residues" evidence="24">
    <location>
        <begin position="907"/>
        <end position="918"/>
    </location>
</feature>
<dbReference type="CDD" id="cd02094">
    <property type="entry name" value="P-type_ATPase_Cu-like"/>
    <property type="match status" value="1"/>
</dbReference>
<name>A0ABQ3FKN4_9GAMM</name>
<dbReference type="RefSeq" id="WP_189518208.1">
    <property type="nucleotide sequence ID" value="NZ_BMZM01000003.1"/>
</dbReference>
<dbReference type="InterPro" id="IPR008250">
    <property type="entry name" value="ATPase_P-typ_transduc_dom_A_sf"/>
</dbReference>
<keyword evidence="11 23" id="KW-0547">Nucleotide-binding</keyword>
<dbReference type="CDD" id="cd00371">
    <property type="entry name" value="HMA"/>
    <property type="match status" value="3"/>
</dbReference>
<feature type="transmembrane region" description="Helical" evidence="23">
    <location>
        <begin position="329"/>
        <end position="352"/>
    </location>
</feature>
<evidence type="ECO:0000256" key="11">
    <source>
        <dbReference type="ARBA" id="ARBA00022741"/>
    </source>
</evidence>
<comment type="caution">
    <text evidence="26">The sequence shown here is derived from an EMBL/GenBank/DDBJ whole genome shotgun (WGS) entry which is preliminary data.</text>
</comment>
<keyword evidence="10" id="KW-0677">Repeat</keyword>
<gene>
    <name evidence="26" type="ORF">GCM10010082_22220</name>
</gene>
<dbReference type="InterPro" id="IPR027256">
    <property type="entry name" value="P-typ_ATPase_IB"/>
</dbReference>
<dbReference type="SFLD" id="SFLDG00002">
    <property type="entry name" value="C1.7:_P-type_atpase_like"/>
    <property type="match status" value="1"/>
</dbReference>
<evidence type="ECO:0000256" key="10">
    <source>
        <dbReference type="ARBA" id="ARBA00022737"/>
    </source>
</evidence>
<dbReference type="SUPFAM" id="SSF55008">
    <property type="entry name" value="HMA, heavy metal-associated domain"/>
    <property type="match status" value="3"/>
</dbReference>
<accession>A0ABQ3FKN4</accession>
<dbReference type="InterPro" id="IPR036163">
    <property type="entry name" value="HMA_dom_sf"/>
</dbReference>
<evidence type="ECO:0000256" key="3">
    <source>
        <dbReference type="ARBA" id="ARBA00012517"/>
    </source>
</evidence>
<evidence type="ECO:0000256" key="23">
    <source>
        <dbReference type="RuleBase" id="RU362081"/>
    </source>
</evidence>
<evidence type="ECO:0000256" key="14">
    <source>
        <dbReference type="ARBA" id="ARBA00022842"/>
    </source>
</evidence>
<dbReference type="InterPro" id="IPR044492">
    <property type="entry name" value="P_typ_ATPase_HD_dom"/>
</dbReference>
<keyword evidence="6 23" id="KW-1003">Cell membrane</keyword>
<keyword evidence="13 23" id="KW-0067">ATP-binding</keyword>
<evidence type="ECO:0000256" key="4">
    <source>
        <dbReference type="ARBA" id="ARBA00015102"/>
    </source>
</evidence>
<feature type="transmembrane region" description="Helical" evidence="23">
    <location>
        <begin position="539"/>
        <end position="562"/>
    </location>
</feature>
<dbReference type="Gene3D" id="3.40.1110.10">
    <property type="entry name" value="Calcium-transporting ATPase, cytoplasmic domain N"/>
    <property type="match status" value="1"/>
</dbReference>
<evidence type="ECO:0000256" key="24">
    <source>
        <dbReference type="SAM" id="MobiDB-lite"/>
    </source>
</evidence>
<dbReference type="PANTHER" id="PTHR43520">
    <property type="entry name" value="ATP7, ISOFORM B"/>
    <property type="match status" value="1"/>
</dbReference>
<dbReference type="Gene3D" id="2.70.150.10">
    <property type="entry name" value="Calcium-transporting ATPase, cytoplasmic transduction domain A"/>
    <property type="match status" value="1"/>
</dbReference>
<feature type="transmembrane region" description="Helical" evidence="23">
    <location>
        <begin position="292"/>
        <end position="309"/>
    </location>
</feature>
<feature type="transmembrane region" description="Helical" evidence="23">
    <location>
        <begin position="855"/>
        <end position="874"/>
    </location>
</feature>
<evidence type="ECO:0000256" key="8">
    <source>
        <dbReference type="ARBA" id="ARBA00022692"/>
    </source>
</evidence>
<feature type="compositionally biased region" description="Basic and acidic residues" evidence="24">
    <location>
        <begin position="162"/>
        <end position="172"/>
    </location>
</feature>
<dbReference type="InterPro" id="IPR023298">
    <property type="entry name" value="ATPase_P-typ_TM_dom_sf"/>
</dbReference>
<dbReference type="PRINTS" id="PR00119">
    <property type="entry name" value="CATATPASE"/>
</dbReference>
<comment type="catalytic activity">
    <reaction evidence="22">
        <text>Cu(+)(in) + ATP + H2O = Cu(+)(out) + ADP + phosphate + H(+)</text>
        <dbReference type="Rhea" id="RHEA:25792"/>
        <dbReference type="ChEBI" id="CHEBI:15377"/>
        <dbReference type="ChEBI" id="CHEBI:15378"/>
        <dbReference type="ChEBI" id="CHEBI:30616"/>
        <dbReference type="ChEBI" id="CHEBI:43474"/>
        <dbReference type="ChEBI" id="CHEBI:49552"/>
        <dbReference type="ChEBI" id="CHEBI:456216"/>
        <dbReference type="EC" id="7.2.2.8"/>
    </reaction>
</comment>
<evidence type="ECO:0000256" key="1">
    <source>
        <dbReference type="ARBA" id="ARBA00004651"/>
    </source>
</evidence>
<dbReference type="Pfam" id="PF00122">
    <property type="entry name" value="E1-E2_ATPase"/>
    <property type="match status" value="1"/>
</dbReference>
<evidence type="ECO:0000256" key="20">
    <source>
        <dbReference type="ARBA" id="ARBA00029719"/>
    </source>
</evidence>
<dbReference type="PROSITE" id="PS00154">
    <property type="entry name" value="ATPASE_E1_E2"/>
    <property type="match status" value="1"/>
</dbReference>
<evidence type="ECO:0000256" key="16">
    <source>
        <dbReference type="ARBA" id="ARBA00022989"/>
    </source>
</evidence>
<dbReference type="InterPro" id="IPR017969">
    <property type="entry name" value="Heavy-metal-associated_CS"/>
</dbReference>
<keyword evidence="5" id="KW-0813">Transport</keyword>
<dbReference type="EC" id="7.2.2.8" evidence="3"/>
<dbReference type="NCBIfam" id="TIGR01494">
    <property type="entry name" value="ATPase_P-type"/>
    <property type="match status" value="1"/>
</dbReference>
<dbReference type="InterPro" id="IPR006121">
    <property type="entry name" value="HMA_dom"/>
</dbReference>
<evidence type="ECO:0000259" key="25">
    <source>
        <dbReference type="PROSITE" id="PS50846"/>
    </source>
</evidence>
<dbReference type="InterPro" id="IPR001757">
    <property type="entry name" value="P_typ_ATPase"/>
</dbReference>
<comment type="similarity">
    <text evidence="2 23">Belongs to the cation transport ATPase (P-type) (TC 3.A.3) family. Type IB subfamily.</text>
</comment>
<proteinExistence type="inferred from homology"/>
<evidence type="ECO:0000256" key="7">
    <source>
        <dbReference type="ARBA" id="ARBA00022553"/>
    </source>
</evidence>
<keyword evidence="9 23" id="KW-0479">Metal-binding</keyword>
<dbReference type="SUPFAM" id="SSF81665">
    <property type="entry name" value="Calcium ATPase, transmembrane domain M"/>
    <property type="match status" value="1"/>
</dbReference>
<dbReference type="PROSITE" id="PS01047">
    <property type="entry name" value="HMA_1"/>
    <property type="match status" value="1"/>
</dbReference>
<evidence type="ECO:0000256" key="6">
    <source>
        <dbReference type="ARBA" id="ARBA00022475"/>
    </source>
</evidence>
<keyword evidence="7" id="KW-0597">Phosphoprotein</keyword>
<feature type="transmembrane region" description="Helical" evidence="23">
    <location>
        <begin position="266"/>
        <end position="286"/>
    </location>
</feature>
<dbReference type="Pfam" id="PF00702">
    <property type="entry name" value="Hydrolase"/>
    <property type="match status" value="1"/>
</dbReference>
<evidence type="ECO:0000256" key="19">
    <source>
        <dbReference type="ARBA" id="ARBA00023136"/>
    </source>
</evidence>
<dbReference type="PROSITE" id="PS50846">
    <property type="entry name" value="HMA_2"/>
    <property type="match status" value="1"/>
</dbReference>
<keyword evidence="18" id="KW-0406">Ion transport</keyword>